<dbReference type="GeneID" id="9810381"/>
<proteinExistence type="predicted"/>
<dbReference type="InterPro" id="IPR001810">
    <property type="entry name" value="F-box_dom"/>
</dbReference>
<dbReference type="RefSeq" id="XP_003092608.2">
    <property type="nucleotide sequence ID" value="XM_003092560.2"/>
</dbReference>
<reference evidence="3" key="1">
    <citation type="submission" date="2007-07" db="EMBL/GenBank/DDBJ databases">
        <title>PCAP assembly of the Caenorhabditis remanei genome.</title>
        <authorList>
            <consortium name="The Caenorhabditis remanei Sequencing Consortium"/>
            <person name="Wilson R.K."/>
        </authorList>
    </citation>
    <scope>NUCLEOTIDE SEQUENCE [LARGE SCALE GENOMIC DNA]</scope>
    <source>
        <strain evidence="3">PB4641</strain>
    </source>
</reference>
<protein>
    <recommendedName>
        <fullName evidence="2">F-box domain-containing protein</fullName>
    </recommendedName>
</protein>
<gene>
    <name evidence="3" type="ORF">CRE_19505</name>
</gene>
<dbReference type="PROSITE" id="PS50181">
    <property type="entry name" value="FBOX"/>
    <property type="match status" value="1"/>
</dbReference>
<evidence type="ECO:0000313" key="3">
    <source>
        <dbReference type="EMBL" id="EFO96961.1"/>
    </source>
</evidence>
<sequence>MVFTLFKLPILCLECCLKNMDALDLLFLSFTSRKLLNLIRRTRTSVIRFGVECDSAGYRTVVTIVRRGGVENGKWTFNLPFSVPGIKKWIKGWEFMFWRNPNNSIQSYTTVSHIHEELNLGLAYLMYLFKCKTLRVSITGLTTIDNGKLKFLIENFRIAERFEISAPMHSTFQCDPEIFQSKELVMGGEWITRDILFGLKCSCIFLKNCHILQMKDFEAFIRRWYNSTDTEFRQLAMVVDLPRNRFNLKRQKLMKWDPEMRSRYYPFNETEALDCENGKDCVRNDGLLATVLKKQKMFIFVVWHERHPDVTGLQIV</sequence>
<dbReference type="CTD" id="9810381"/>
<keyword evidence="4" id="KW-1185">Reference proteome</keyword>
<feature type="chain" id="PRO_5003178535" description="F-box domain-containing protein" evidence="1">
    <location>
        <begin position="23"/>
        <end position="316"/>
    </location>
</feature>
<dbReference type="PANTHER" id="PTHR21503">
    <property type="entry name" value="F-BOX-CONTAINING HYPOTHETICAL PROTEIN C.ELEGANS"/>
    <property type="match status" value="1"/>
</dbReference>
<dbReference type="OrthoDB" id="5885281at2759"/>
<name>E3NG78_CAERE</name>
<dbReference type="InParanoid" id="E3NG78"/>
<feature type="signal peptide" evidence="1">
    <location>
        <begin position="1"/>
        <end position="22"/>
    </location>
</feature>
<feature type="domain" description="F-box" evidence="2">
    <location>
        <begin position="2"/>
        <end position="49"/>
    </location>
</feature>
<dbReference type="KEGG" id="crq:GCK72_011340"/>
<evidence type="ECO:0000259" key="2">
    <source>
        <dbReference type="PROSITE" id="PS50181"/>
    </source>
</evidence>
<organism evidence="4">
    <name type="scientific">Caenorhabditis remanei</name>
    <name type="common">Caenorhabditis vulgaris</name>
    <dbReference type="NCBI Taxonomy" id="31234"/>
    <lineage>
        <taxon>Eukaryota</taxon>
        <taxon>Metazoa</taxon>
        <taxon>Ecdysozoa</taxon>
        <taxon>Nematoda</taxon>
        <taxon>Chromadorea</taxon>
        <taxon>Rhabditida</taxon>
        <taxon>Rhabditina</taxon>
        <taxon>Rhabditomorpha</taxon>
        <taxon>Rhabditoidea</taxon>
        <taxon>Rhabditidae</taxon>
        <taxon>Peloderinae</taxon>
        <taxon>Caenorhabditis</taxon>
    </lineage>
</organism>
<evidence type="ECO:0000313" key="4">
    <source>
        <dbReference type="Proteomes" id="UP000008281"/>
    </source>
</evidence>
<dbReference type="EMBL" id="DS268650">
    <property type="protein sequence ID" value="EFO96961.1"/>
    <property type="molecule type" value="Genomic_DNA"/>
</dbReference>
<dbReference type="PANTHER" id="PTHR21503:SF8">
    <property type="entry name" value="F-BOX ASSOCIATED DOMAIN-CONTAINING PROTEIN-RELATED"/>
    <property type="match status" value="1"/>
</dbReference>
<dbReference type="OMA" id="EWITRDI"/>
<dbReference type="HOGENOM" id="CLU_052088_1_0_1"/>
<dbReference type="AlphaFoldDB" id="E3NG78"/>
<dbReference type="Proteomes" id="UP000008281">
    <property type="component" value="Unassembled WGS sequence"/>
</dbReference>
<keyword evidence="1" id="KW-0732">Signal</keyword>
<accession>E3NG78</accession>
<evidence type="ECO:0000256" key="1">
    <source>
        <dbReference type="SAM" id="SignalP"/>
    </source>
</evidence>
<dbReference type="Pfam" id="PF00646">
    <property type="entry name" value="F-box"/>
    <property type="match status" value="1"/>
</dbReference>